<protein>
    <submittedName>
        <fullName evidence="1">Uncharacterized protein</fullName>
    </submittedName>
</protein>
<sequence length="91" mass="10590">MDILHHGWDRSHNDLWQWCQVLDRSSVNAKKLSGTASLRYKFTALGCTRGIHFSTGHELVQHCFHEILDNLRAINSYEVAYLTNISFEQWA</sequence>
<dbReference type="EMBL" id="JAIQCV010000007">
    <property type="protein sequence ID" value="KAH1081784.1"/>
    <property type="molecule type" value="Genomic_DNA"/>
</dbReference>
<keyword evidence="2" id="KW-1185">Reference proteome</keyword>
<evidence type="ECO:0000313" key="1">
    <source>
        <dbReference type="EMBL" id="KAH1081784.1"/>
    </source>
</evidence>
<evidence type="ECO:0000313" key="2">
    <source>
        <dbReference type="Proteomes" id="UP000828251"/>
    </source>
</evidence>
<comment type="caution">
    <text evidence="1">The sequence shown here is derived from an EMBL/GenBank/DDBJ whole genome shotgun (WGS) entry which is preliminary data.</text>
</comment>
<dbReference type="Proteomes" id="UP000828251">
    <property type="component" value="Unassembled WGS sequence"/>
</dbReference>
<dbReference type="AlphaFoldDB" id="A0A9D3VGY0"/>
<proteinExistence type="predicted"/>
<reference evidence="1 2" key="1">
    <citation type="journal article" date="2021" name="Plant Biotechnol. J.">
        <title>Multi-omics assisted identification of the key and species-specific regulatory components of drought-tolerant mechanisms in Gossypium stocksii.</title>
        <authorList>
            <person name="Yu D."/>
            <person name="Ke L."/>
            <person name="Zhang D."/>
            <person name="Wu Y."/>
            <person name="Sun Y."/>
            <person name="Mei J."/>
            <person name="Sun J."/>
            <person name="Sun Y."/>
        </authorList>
    </citation>
    <scope>NUCLEOTIDE SEQUENCE [LARGE SCALE GENOMIC DNA]</scope>
    <source>
        <strain evidence="2">cv. E1</strain>
        <tissue evidence="1">Leaf</tissue>
    </source>
</reference>
<gene>
    <name evidence="1" type="ORF">J1N35_021545</name>
</gene>
<name>A0A9D3VGY0_9ROSI</name>
<accession>A0A9D3VGY0</accession>
<organism evidence="1 2">
    <name type="scientific">Gossypium stocksii</name>
    <dbReference type="NCBI Taxonomy" id="47602"/>
    <lineage>
        <taxon>Eukaryota</taxon>
        <taxon>Viridiplantae</taxon>
        <taxon>Streptophyta</taxon>
        <taxon>Embryophyta</taxon>
        <taxon>Tracheophyta</taxon>
        <taxon>Spermatophyta</taxon>
        <taxon>Magnoliopsida</taxon>
        <taxon>eudicotyledons</taxon>
        <taxon>Gunneridae</taxon>
        <taxon>Pentapetalae</taxon>
        <taxon>rosids</taxon>
        <taxon>malvids</taxon>
        <taxon>Malvales</taxon>
        <taxon>Malvaceae</taxon>
        <taxon>Malvoideae</taxon>
        <taxon>Gossypium</taxon>
    </lineage>
</organism>